<name>A0ABS9KD78_9BACT</name>
<accession>A0ABS9KD78</accession>
<organism evidence="7 8">
    <name type="scientific">Rhodohalobacter sulfatireducens</name>
    <dbReference type="NCBI Taxonomy" id="2911366"/>
    <lineage>
        <taxon>Bacteria</taxon>
        <taxon>Pseudomonadati</taxon>
        <taxon>Balneolota</taxon>
        <taxon>Balneolia</taxon>
        <taxon>Balneolales</taxon>
        <taxon>Balneolaceae</taxon>
        <taxon>Rhodohalobacter</taxon>
    </lineage>
</organism>
<keyword evidence="8" id="KW-1185">Reference proteome</keyword>
<feature type="transmembrane region" description="Helical" evidence="6">
    <location>
        <begin position="363"/>
        <end position="383"/>
    </location>
</feature>
<evidence type="ECO:0000313" key="7">
    <source>
        <dbReference type="EMBL" id="MCG2588812.1"/>
    </source>
</evidence>
<comment type="caution">
    <text evidence="7">The sequence shown here is derived from an EMBL/GenBank/DDBJ whole genome shotgun (WGS) entry which is preliminary data.</text>
</comment>
<proteinExistence type="predicted"/>
<feature type="transmembrane region" description="Helical" evidence="6">
    <location>
        <begin position="138"/>
        <end position="157"/>
    </location>
</feature>
<evidence type="ECO:0000256" key="3">
    <source>
        <dbReference type="ARBA" id="ARBA00022692"/>
    </source>
</evidence>
<evidence type="ECO:0000256" key="6">
    <source>
        <dbReference type="SAM" id="Phobius"/>
    </source>
</evidence>
<reference evidence="7" key="2">
    <citation type="submission" date="2024-05" db="EMBL/GenBank/DDBJ databases">
        <title>Rhodohalobacter halophilus gen. nov., sp. nov., a moderately halophilic member of the family Balneolaceae.</title>
        <authorList>
            <person name="Xia J."/>
        </authorList>
    </citation>
    <scope>NUCLEOTIDE SEQUENCE</scope>
    <source>
        <strain evidence="7">WB101</strain>
    </source>
</reference>
<sequence length="388" mass="40881">MEQAETKSSGIFDSYRHLIKWGAVAALVYLLLVAVSIIGDGFEIATGGAAAQLFEFATNPIIALMIGVVATAAIQSSSTVTSIIVGLVAGGLPMSMAIPMIMGANIGTSLTSTIVSLGHVRDGEEFKRAFSAATVHDSFNVFAVLLILPIELLFHPLEHASLWLAGFFSGDIAMADVGVSSFNIVSFAIAPLVNLIMWSSSLIQGVWQGIFLIILGVGLILFVVHTIGKILKRLMTGRALEIMNTAVGRGPISGIGAGTAITVLVQSSSTTTSLIVPMAGSGVMSMKQVYPFTLGGNIGTTVTALLAAMAITGATAVLAFQIALLHLLFNVFAILLIFSIPFLRNVPPTIAEKMAEMTQKRKWFVGAYIVSVFFLLPLLALGVSELFF</sequence>
<feature type="transmembrane region" description="Helical" evidence="6">
    <location>
        <begin position="289"/>
        <end position="312"/>
    </location>
</feature>
<dbReference type="NCBIfam" id="NF037997">
    <property type="entry name" value="Na_Pi_symport"/>
    <property type="match status" value="1"/>
</dbReference>
<dbReference type="InterPro" id="IPR003841">
    <property type="entry name" value="Na/Pi_transpt"/>
</dbReference>
<dbReference type="Proteomes" id="UP001165366">
    <property type="component" value="Unassembled WGS sequence"/>
</dbReference>
<evidence type="ECO:0000256" key="1">
    <source>
        <dbReference type="ARBA" id="ARBA00004651"/>
    </source>
</evidence>
<evidence type="ECO:0000313" key="8">
    <source>
        <dbReference type="Proteomes" id="UP001165366"/>
    </source>
</evidence>
<dbReference type="EMBL" id="JAKLWS010000010">
    <property type="protein sequence ID" value="MCG2588812.1"/>
    <property type="molecule type" value="Genomic_DNA"/>
</dbReference>
<evidence type="ECO:0000256" key="2">
    <source>
        <dbReference type="ARBA" id="ARBA00022475"/>
    </source>
</evidence>
<dbReference type="Pfam" id="PF02690">
    <property type="entry name" value="Na_Pi_cotrans"/>
    <property type="match status" value="1"/>
</dbReference>
<evidence type="ECO:0000256" key="4">
    <source>
        <dbReference type="ARBA" id="ARBA00022989"/>
    </source>
</evidence>
<feature type="transmembrane region" description="Helical" evidence="6">
    <location>
        <begin position="21"/>
        <end position="42"/>
    </location>
</feature>
<feature type="transmembrane region" description="Helical" evidence="6">
    <location>
        <begin position="318"/>
        <end position="343"/>
    </location>
</feature>
<comment type="subcellular location">
    <subcellularLocation>
        <location evidence="1">Cell membrane</location>
        <topology evidence="1">Multi-pass membrane protein</topology>
    </subcellularLocation>
</comment>
<keyword evidence="2" id="KW-1003">Cell membrane</keyword>
<feature type="transmembrane region" description="Helical" evidence="6">
    <location>
        <begin position="177"/>
        <end position="199"/>
    </location>
</feature>
<evidence type="ECO:0000256" key="5">
    <source>
        <dbReference type="ARBA" id="ARBA00023136"/>
    </source>
</evidence>
<feature type="transmembrane region" description="Helical" evidence="6">
    <location>
        <begin position="205"/>
        <end position="228"/>
    </location>
</feature>
<dbReference type="PANTHER" id="PTHR10010">
    <property type="entry name" value="SOLUTE CARRIER FAMILY 34 SODIUM PHOSPHATE , MEMBER 2-RELATED"/>
    <property type="match status" value="1"/>
</dbReference>
<dbReference type="PANTHER" id="PTHR10010:SF46">
    <property type="entry name" value="SODIUM-DEPENDENT PHOSPHATE TRANSPORT PROTEIN 2B"/>
    <property type="match status" value="1"/>
</dbReference>
<protein>
    <submittedName>
        <fullName evidence="7">Na/Pi symporter</fullName>
    </submittedName>
</protein>
<keyword evidence="4 6" id="KW-1133">Transmembrane helix</keyword>
<gene>
    <name evidence="7" type="ORF">L6773_09560</name>
</gene>
<reference evidence="7" key="1">
    <citation type="submission" date="2022-01" db="EMBL/GenBank/DDBJ databases">
        <authorList>
            <person name="Wang Y."/>
        </authorList>
    </citation>
    <scope>NUCLEOTIDE SEQUENCE</scope>
    <source>
        <strain evidence="7">WB101</strain>
    </source>
</reference>
<keyword evidence="5 6" id="KW-0472">Membrane</keyword>
<keyword evidence="3 6" id="KW-0812">Transmembrane</keyword>